<dbReference type="EMBL" id="LSBI01000005">
    <property type="protein sequence ID" value="OAQ89780.1"/>
    <property type="molecule type" value="Genomic_DNA"/>
</dbReference>
<protein>
    <submittedName>
        <fullName evidence="2">Uncharacterized protein</fullName>
    </submittedName>
</protein>
<sequence length="178" mass="19141">MGPQISSLVFSLTTRARVSTLLSANLAFWTLGHHRASMLLHSFMCPPPAQPDPTQRAARLSSPPHFNSPRHHPAPSPFCVCVFVCVCSRPKLRAVCLCVVVCVQRGKTTQPALIENYIGDKPSCDSPCSSPRGGGREGGQSLDGVKGIITAATVSVAHLRDRPARFMLNRTKAITQNG</sequence>
<gene>
    <name evidence="2" type="ORF">VFPFJ_06194</name>
</gene>
<evidence type="ECO:0000313" key="2">
    <source>
        <dbReference type="EMBL" id="OAQ89780.1"/>
    </source>
</evidence>
<accession>A0A179HJY6</accession>
<evidence type="ECO:0000313" key="3">
    <source>
        <dbReference type="Proteomes" id="UP000078340"/>
    </source>
</evidence>
<dbReference type="AlphaFoldDB" id="A0A179HJY6"/>
<name>A0A179HJY6_PURLI</name>
<feature type="region of interest" description="Disordered" evidence="1">
    <location>
        <begin position="49"/>
        <end position="68"/>
    </location>
</feature>
<reference evidence="2 3" key="1">
    <citation type="submission" date="2016-02" db="EMBL/GenBank/DDBJ databases">
        <title>Biosynthesis of antibiotic leucinostatins and their inhibition on Phytophthora in bio-control Purpureocillium lilacinum.</title>
        <authorList>
            <person name="Wang G."/>
            <person name="Liu Z."/>
            <person name="Lin R."/>
            <person name="Li E."/>
            <person name="Mao Z."/>
            <person name="Ling J."/>
            <person name="Yin W."/>
            <person name="Xie B."/>
        </authorList>
    </citation>
    <scope>NUCLEOTIDE SEQUENCE [LARGE SCALE GENOMIC DNA]</scope>
    <source>
        <strain evidence="2">PLFJ-1</strain>
    </source>
</reference>
<organism evidence="2 3">
    <name type="scientific">Purpureocillium lilacinum</name>
    <name type="common">Paecilomyces lilacinus</name>
    <dbReference type="NCBI Taxonomy" id="33203"/>
    <lineage>
        <taxon>Eukaryota</taxon>
        <taxon>Fungi</taxon>
        <taxon>Dikarya</taxon>
        <taxon>Ascomycota</taxon>
        <taxon>Pezizomycotina</taxon>
        <taxon>Sordariomycetes</taxon>
        <taxon>Hypocreomycetidae</taxon>
        <taxon>Hypocreales</taxon>
        <taxon>Ophiocordycipitaceae</taxon>
        <taxon>Purpureocillium</taxon>
    </lineage>
</organism>
<comment type="caution">
    <text evidence="2">The sequence shown here is derived from an EMBL/GenBank/DDBJ whole genome shotgun (WGS) entry which is preliminary data.</text>
</comment>
<dbReference type="Proteomes" id="UP000078340">
    <property type="component" value="Unassembled WGS sequence"/>
</dbReference>
<evidence type="ECO:0000256" key="1">
    <source>
        <dbReference type="SAM" id="MobiDB-lite"/>
    </source>
</evidence>
<proteinExistence type="predicted"/>